<dbReference type="GO" id="GO:0070297">
    <property type="term" value="P:regulation of phosphorelay signal transduction system"/>
    <property type="evidence" value="ECO:0007669"/>
    <property type="project" value="TreeGrafter"/>
</dbReference>
<feature type="active site" description="Proton donor/acceptor" evidence="1">
    <location>
        <position position="86"/>
    </location>
</feature>
<dbReference type="SMART" id="SM00855">
    <property type="entry name" value="PGAM"/>
    <property type="match status" value="1"/>
</dbReference>
<dbReference type="Gene3D" id="3.40.50.1240">
    <property type="entry name" value="Phosphoglycerate mutase-like"/>
    <property type="match status" value="1"/>
</dbReference>
<dbReference type="SUPFAM" id="SSF53254">
    <property type="entry name" value="Phosphoglycerate mutase-like"/>
    <property type="match status" value="1"/>
</dbReference>
<dbReference type="PANTHER" id="PTHR48100:SF15">
    <property type="entry name" value="SEDOHEPTULOSE 1,7-BISPHOSPHATASE"/>
    <property type="match status" value="1"/>
</dbReference>
<evidence type="ECO:0000256" key="1">
    <source>
        <dbReference type="PIRSR" id="PIRSR613078-1"/>
    </source>
</evidence>
<dbReference type="EMBL" id="FORP01000022">
    <property type="protein sequence ID" value="SFK49511.1"/>
    <property type="molecule type" value="Genomic_DNA"/>
</dbReference>
<dbReference type="InterPro" id="IPR013078">
    <property type="entry name" value="His_Pase_superF_clade-1"/>
</dbReference>
<evidence type="ECO:0000313" key="3">
    <source>
        <dbReference type="EMBL" id="SFK49511.1"/>
    </source>
</evidence>
<evidence type="ECO:0000313" key="4">
    <source>
        <dbReference type="Proteomes" id="UP000199025"/>
    </source>
</evidence>
<gene>
    <name evidence="3" type="ORF">SAMN05421835_122122</name>
</gene>
<dbReference type="AlphaFoldDB" id="A0A1I4A0N7"/>
<proteinExistence type="predicted"/>
<dbReference type="Proteomes" id="UP000199025">
    <property type="component" value="Unassembled WGS sequence"/>
</dbReference>
<reference evidence="3 4" key="1">
    <citation type="submission" date="2016-10" db="EMBL/GenBank/DDBJ databases">
        <authorList>
            <person name="de Groot N.N."/>
        </authorList>
    </citation>
    <scope>NUCLEOTIDE SEQUENCE [LARGE SCALE GENOMIC DNA]</scope>
    <source>
        <strain evidence="3 4">DSM 44468</strain>
    </source>
</reference>
<name>A0A1I4A0N7_9PSEU</name>
<feature type="binding site" evidence="2">
    <location>
        <begin position="26"/>
        <end position="27"/>
    </location>
    <ligand>
        <name>substrate</name>
    </ligand>
</feature>
<dbReference type="InterPro" id="IPR029033">
    <property type="entry name" value="His_PPase_superfam"/>
</dbReference>
<sequence length="197" mass="21132">MFASVDHELFLLRHGQTEWSVNGRHTGRTDIPLTPAGENQASAAGLTLGTLRKGPALVLSSPRQRAVRTAQLAGLVVDEQTEDLAEWDYGEYEGVTTAKIRETVPDWTVWRGPIPGGESSAQVAARADRLLARVRAALADTEVILVGHGHFSRVLVARWLGLPASAGVHFGLDPAGVSVLGDERGEPKIEHLNIPPS</sequence>
<dbReference type="InterPro" id="IPR050275">
    <property type="entry name" value="PGM_Phosphatase"/>
</dbReference>
<feature type="binding site" evidence="2">
    <location>
        <position position="65"/>
    </location>
    <ligand>
        <name>substrate</name>
    </ligand>
</feature>
<dbReference type="STRING" id="115433.SAMN05421835_122122"/>
<evidence type="ECO:0000256" key="2">
    <source>
        <dbReference type="PIRSR" id="PIRSR613078-2"/>
    </source>
</evidence>
<feature type="binding site" evidence="2">
    <location>
        <begin position="86"/>
        <end position="89"/>
    </location>
    <ligand>
        <name>substrate</name>
    </ligand>
</feature>
<dbReference type="PANTHER" id="PTHR48100">
    <property type="entry name" value="BROAD-SPECIFICITY PHOSPHATASE YOR283W-RELATED"/>
    <property type="match status" value="1"/>
</dbReference>
<dbReference type="CDD" id="cd07067">
    <property type="entry name" value="HP_PGM_like"/>
    <property type="match status" value="1"/>
</dbReference>
<accession>A0A1I4A0N7</accession>
<dbReference type="GO" id="GO:0101006">
    <property type="term" value="F:protein histidine phosphatase activity"/>
    <property type="evidence" value="ECO:0007669"/>
    <property type="project" value="TreeGrafter"/>
</dbReference>
<feature type="active site" description="Tele-phosphohistidine intermediate" evidence="1">
    <location>
        <position position="14"/>
    </location>
</feature>
<organism evidence="3 4">
    <name type="scientific">Amycolatopsis sacchari</name>
    <dbReference type="NCBI Taxonomy" id="115433"/>
    <lineage>
        <taxon>Bacteria</taxon>
        <taxon>Bacillati</taxon>
        <taxon>Actinomycetota</taxon>
        <taxon>Actinomycetes</taxon>
        <taxon>Pseudonocardiales</taxon>
        <taxon>Pseudonocardiaceae</taxon>
        <taxon>Amycolatopsis</taxon>
    </lineage>
</organism>
<protein>
    <submittedName>
        <fullName evidence="3">Probable phosphoglycerate mutase</fullName>
    </submittedName>
</protein>
<dbReference type="Pfam" id="PF00300">
    <property type="entry name" value="His_Phos_1"/>
    <property type="match status" value="1"/>
</dbReference>
<keyword evidence="4" id="KW-1185">Reference proteome</keyword>
<dbReference type="NCBIfam" id="NF009993">
    <property type="entry name" value="PRK13462.1"/>
    <property type="match status" value="1"/>
</dbReference>